<feature type="disulfide bond" description="Redox-active" evidence="13">
    <location>
        <begin position="392"/>
        <end position="395"/>
    </location>
</feature>
<dbReference type="InterPro" id="IPR036249">
    <property type="entry name" value="Thioredoxin-like_sf"/>
</dbReference>
<dbReference type="PROSITE" id="PS00194">
    <property type="entry name" value="THIOREDOXIN_1"/>
    <property type="match status" value="2"/>
</dbReference>
<dbReference type="GO" id="GO:0006457">
    <property type="term" value="P:protein folding"/>
    <property type="evidence" value="ECO:0007669"/>
    <property type="project" value="TreeGrafter"/>
</dbReference>
<dbReference type="InterPro" id="IPR005792">
    <property type="entry name" value="Prot_disulphide_isomerase"/>
</dbReference>
<keyword evidence="10 15" id="KW-0413">Isomerase</keyword>
<dbReference type="PANTHER" id="PTHR18929:SF132">
    <property type="entry name" value="PROTEIN DISULFIDE-ISOMERASE A3"/>
    <property type="match status" value="1"/>
</dbReference>
<dbReference type="CDD" id="cd02961">
    <property type="entry name" value="PDI_a_family"/>
    <property type="match status" value="1"/>
</dbReference>
<sequence>MRLSALSSPVCLLALASLVLGESTSDVLKLNSANFEESVNSQSLMLVEFFAPWCGHCKALAPHYEEAATALKEKNITLASVDCVDEADLCQAKEVQGYPTLKVYKNGQPSEYSGPRKADGIISYMIKQSLPAVSEVTAANHEEFQKADKLVVVAYLPTSTSEPAPEFSAAAEKHRDQYLFGLTTDEEAVKAAGVKAPAIVVYRNYDEPRTEYPYPISSTTSKDLGDWLAELAIPVIDEVNAENYALYADNPKPLAYLFLDPTAEGKDAAIAAIKPIAQKYKSKVNFVWIDAIKFGDHAKALNVPEPKWPAFVVQDLQKQLKYPMDQSKEYAPEAADAFVEQYLAGKVEPTLKSQPIPESQDEAVYTVVGKSFDDVVLDDSKDVFIEFYASWCGHCKRLAPIWETLAEKYADLKDRLVIAKMEAQENDLPASVPFRVAGFPTLKFKPAGSRDFVDYEGDRSLESLIAFVEEHAKNSLAPKVAAEGDAQVPLSTSPTAEATPTPEHHDEL</sequence>
<dbReference type="FunFam" id="3.40.30.10:FF:000185">
    <property type="entry name" value="Protein disulfide-isomerase"/>
    <property type="match status" value="1"/>
</dbReference>
<evidence type="ECO:0000256" key="10">
    <source>
        <dbReference type="ARBA" id="ARBA00023235"/>
    </source>
</evidence>
<dbReference type="AlphaFoldDB" id="A0A9P3UI83"/>
<feature type="domain" description="Thioredoxin" evidence="17">
    <location>
        <begin position="350"/>
        <end position="473"/>
    </location>
</feature>
<dbReference type="SUPFAM" id="SSF52833">
    <property type="entry name" value="Thioredoxin-like"/>
    <property type="match status" value="4"/>
</dbReference>
<evidence type="ECO:0000256" key="7">
    <source>
        <dbReference type="ARBA" id="ARBA00022737"/>
    </source>
</evidence>
<evidence type="ECO:0000256" key="9">
    <source>
        <dbReference type="ARBA" id="ARBA00023157"/>
    </source>
</evidence>
<evidence type="ECO:0000256" key="12">
    <source>
        <dbReference type="ARBA" id="ARBA00039846"/>
    </source>
</evidence>
<dbReference type="GO" id="GO:0003756">
    <property type="term" value="F:protein disulfide isomerase activity"/>
    <property type="evidence" value="ECO:0007669"/>
    <property type="project" value="UniProtKB-EC"/>
</dbReference>
<comment type="subcellular location">
    <subcellularLocation>
        <location evidence="3">Endoplasmic reticulum lumen</location>
    </subcellularLocation>
</comment>
<dbReference type="NCBIfam" id="TIGR01130">
    <property type="entry name" value="ER_PDI_fam"/>
    <property type="match status" value="1"/>
</dbReference>
<protein>
    <recommendedName>
        <fullName evidence="12 15">Protein disulfide-isomerase</fullName>
        <ecNumber evidence="5 15">5.3.4.1</ecNumber>
    </recommendedName>
</protein>
<dbReference type="InterPro" id="IPR005788">
    <property type="entry name" value="PDI_thioredoxin-like_dom"/>
</dbReference>
<dbReference type="InterPro" id="IPR013766">
    <property type="entry name" value="Thioredoxin_domain"/>
</dbReference>
<keyword evidence="7" id="KW-0677">Repeat</keyword>
<proteinExistence type="inferred from homology"/>
<evidence type="ECO:0000256" key="4">
    <source>
        <dbReference type="ARBA" id="ARBA00006347"/>
    </source>
</evidence>
<feature type="region of interest" description="Disordered" evidence="16">
    <location>
        <begin position="483"/>
        <end position="508"/>
    </location>
</feature>
<keyword evidence="8" id="KW-0256">Endoplasmic reticulum</keyword>
<feature type="disulfide bond" description="Redox-active" evidence="13">
    <location>
        <begin position="54"/>
        <end position="57"/>
    </location>
</feature>
<evidence type="ECO:0000313" key="18">
    <source>
        <dbReference type="EMBL" id="GLB33852.1"/>
    </source>
</evidence>
<dbReference type="Pfam" id="PF13848">
    <property type="entry name" value="Thioredoxin_6"/>
    <property type="match status" value="1"/>
</dbReference>
<dbReference type="PANTHER" id="PTHR18929">
    <property type="entry name" value="PROTEIN DISULFIDE ISOMERASE"/>
    <property type="match status" value="1"/>
</dbReference>
<dbReference type="NCBIfam" id="TIGR01126">
    <property type="entry name" value="pdi_dom"/>
    <property type="match status" value="2"/>
</dbReference>
<keyword evidence="19" id="KW-1185">Reference proteome</keyword>
<organism evidence="18 19">
    <name type="scientific">Lyophyllum shimeji</name>
    <name type="common">Hon-shimeji</name>
    <name type="synonym">Tricholoma shimeji</name>
    <dbReference type="NCBI Taxonomy" id="47721"/>
    <lineage>
        <taxon>Eukaryota</taxon>
        <taxon>Fungi</taxon>
        <taxon>Dikarya</taxon>
        <taxon>Basidiomycota</taxon>
        <taxon>Agaricomycotina</taxon>
        <taxon>Agaricomycetes</taxon>
        <taxon>Agaricomycetidae</taxon>
        <taxon>Agaricales</taxon>
        <taxon>Tricholomatineae</taxon>
        <taxon>Lyophyllaceae</taxon>
        <taxon>Lyophyllum</taxon>
    </lineage>
</organism>
<dbReference type="PROSITE" id="PS51352">
    <property type="entry name" value="THIOREDOXIN_2"/>
    <property type="match status" value="2"/>
</dbReference>
<evidence type="ECO:0000256" key="6">
    <source>
        <dbReference type="ARBA" id="ARBA00022729"/>
    </source>
</evidence>
<dbReference type="CDD" id="cd02982">
    <property type="entry name" value="PDI_b'_family"/>
    <property type="match status" value="1"/>
</dbReference>
<keyword evidence="11 13" id="KW-0676">Redox-active center</keyword>
<dbReference type="CDD" id="cd02981">
    <property type="entry name" value="PDI_b_family"/>
    <property type="match status" value="1"/>
</dbReference>
<name>A0A9P3UI83_LYOSH</name>
<feature type="domain" description="Thioredoxin" evidence="17">
    <location>
        <begin position="4"/>
        <end position="131"/>
    </location>
</feature>
<dbReference type="Gene3D" id="3.40.30.10">
    <property type="entry name" value="Glutaredoxin"/>
    <property type="match status" value="4"/>
</dbReference>
<comment type="similarity">
    <text evidence="4 14">Belongs to the protein disulfide isomerase family.</text>
</comment>
<evidence type="ECO:0000256" key="14">
    <source>
        <dbReference type="RuleBase" id="RU004208"/>
    </source>
</evidence>
<feature type="chain" id="PRO_5040540673" description="Protein disulfide-isomerase" evidence="15">
    <location>
        <begin position="22"/>
        <end position="508"/>
    </location>
</feature>
<feature type="compositionally biased region" description="Low complexity" evidence="16">
    <location>
        <begin position="489"/>
        <end position="501"/>
    </location>
</feature>
<dbReference type="EMBL" id="BRPK01000001">
    <property type="protein sequence ID" value="GLB33852.1"/>
    <property type="molecule type" value="Genomic_DNA"/>
</dbReference>
<evidence type="ECO:0000256" key="2">
    <source>
        <dbReference type="ARBA" id="ARBA00002692"/>
    </source>
</evidence>
<dbReference type="Proteomes" id="UP001063166">
    <property type="component" value="Unassembled WGS sequence"/>
</dbReference>
<evidence type="ECO:0000256" key="11">
    <source>
        <dbReference type="ARBA" id="ARBA00023284"/>
    </source>
</evidence>
<dbReference type="FunFam" id="3.40.30.10:FF:000017">
    <property type="entry name" value="Protein disulfide-isomerase A4"/>
    <property type="match status" value="1"/>
</dbReference>
<keyword evidence="9 13" id="KW-1015">Disulfide bond</keyword>
<evidence type="ECO:0000256" key="16">
    <source>
        <dbReference type="SAM" id="MobiDB-lite"/>
    </source>
</evidence>
<evidence type="ECO:0000256" key="15">
    <source>
        <dbReference type="RuleBase" id="RU361130"/>
    </source>
</evidence>
<keyword evidence="6 15" id="KW-0732">Signal</keyword>
<accession>A0A9P3UI83</accession>
<dbReference type="GO" id="GO:0034976">
    <property type="term" value="P:response to endoplasmic reticulum stress"/>
    <property type="evidence" value="ECO:0007669"/>
    <property type="project" value="TreeGrafter"/>
</dbReference>
<reference evidence="18" key="1">
    <citation type="submission" date="2022-07" db="EMBL/GenBank/DDBJ databases">
        <title>The genome of Lyophyllum shimeji provides insight into the initial evolution of ectomycorrhizal fungal genome.</title>
        <authorList>
            <person name="Kobayashi Y."/>
            <person name="Shibata T."/>
            <person name="Hirakawa H."/>
            <person name="Shigenobu S."/>
            <person name="Nishiyama T."/>
            <person name="Yamada A."/>
            <person name="Hasebe M."/>
            <person name="Kawaguchi M."/>
        </authorList>
    </citation>
    <scope>NUCLEOTIDE SEQUENCE</scope>
    <source>
        <strain evidence="18">AT787</strain>
    </source>
</reference>
<evidence type="ECO:0000256" key="5">
    <source>
        <dbReference type="ARBA" id="ARBA00012723"/>
    </source>
</evidence>
<dbReference type="EC" id="5.3.4.1" evidence="5 15"/>
<dbReference type="InterPro" id="IPR017937">
    <property type="entry name" value="Thioredoxin_CS"/>
</dbReference>
<comment type="catalytic activity">
    <reaction evidence="1 15">
        <text>Catalyzes the rearrangement of -S-S- bonds in proteins.</text>
        <dbReference type="EC" id="5.3.4.1"/>
    </reaction>
</comment>
<evidence type="ECO:0000259" key="17">
    <source>
        <dbReference type="PROSITE" id="PS51352"/>
    </source>
</evidence>
<gene>
    <name evidence="18" type="primary">PDI1</name>
    <name evidence="18" type="ORF">LshimejAT787_0107360</name>
</gene>
<dbReference type="OrthoDB" id="427280at2759"/>
<evidence type="ECO:0000256" key="3">
    <source>
        <dbReference type="ARBA" id="ARBA00004319"/>
    </source>
</evidence>
<dbReference type="GO" id="GO:0005788">
    <property type="term" value="C:endoplasmic reticulum lumen"/>
    <property type="evidence" value="ECO:0007669"/>
    <property type="project" value="UniProtKB-SubCell"/>
</dbReference>
<evidence type="ECO:0000256" key="13">
    <source>
        <dbReference type="PIRSR" id="PIRSR605792-51"/>
    </source>
</evidence>
<feature type="signal peptide" evidence="15">
    <location>
        <begin position="1"/>
        <end position="21"/>
    </location>
</feature>
<dbReference type="PRINTS" id="PR00421">
    <property type="entry name" value="THIOREDOXIN"/>
</dbReference>
<evidence type="ECO:0000313" key="19">
    <source>
        <dbReference type="Proteomes" id="UP001063166"/>
    </source>
</evidence>
<comment type="function">
    <text evidence="2">Participates in the folding of proteins containing disulfide bonds, may be involved in glycosylation, prolyl hydroxylation and triglyceride transfer.</text>
</comment>
<comment type="caution">
    <text evidence="18">The sequence shown here is derived from an EMBL/GenBank/DDBJ whole genome shotgun (WGS) entry which is preliminary data.</text>
</comment>
<dbReference type="Pfam" id="PF00085">
    <property type="entry name" value="Thioredoxin"/>
    <property type="match status" value="2"/>
</dbReference>
<evidence type="ECO:0000256" key="1">
    <source>
        <dbReference type="ARBA" id="ARBA00001182"/>
    </source>
</evidence>
<evidence type="ECO:0000256" key="8">
    <source>
        <dbReference type="ARBA" id="ARBA00022824"/>
    </source>
</evidence>
<dbReference type="CDD" id="cd02995">
    <property type="entry name" value="PDI_a_PDI_a'_C"/>
    <property type="match status" value="1"/>
</dbReference>